<feature type="signal peptide" evidence="1">
    <location>
        <begin position="1"/>
        <end position="20"/>
    </location>
</feature>
<dbReference type="Proteomes" id="UP001497512">
    <property type="component" value="Chromosome 9"/>
</dbReference>
<reference evidence="2" key="1">
    <citation type="submission" date="2024-02" db="EMBL/GenBank/DDBJ databases">
        <authorList>
            <consortium name="ELIXIR-Norway"/>
            <consortium name="Elixir Norway"/>
        </authorList>
    </citation>
    <scope>NUCLEOTIDE SEQUENCE</scope>
</reference>
<keyword evidence="3" id="KW-1185">Reference proteome</keyword>
<accession>A0ABP0V251</accession>
<evidence type="ECO:0000313" key="2">
    <source>
        <dbReference type="EMBL" id="CAK9236504.1"/>
    </source>
</evidence>
<sequence length="85" mass="10081">MRHFLSLSHILAGSLTFCHSCNILACSLIHEMHAPLQRLLTTIYHQQQIICSRYFVERVIRGRWNVRVVICMCRRNVQSVRVRFL</sequence>
<name>A0ABP0V251_9BRYO</name>
<gene>
    <name evidence="2" type="ORF">CSSPTR1EN2_LOCUS22925</name>
</gene>
<keyword evidence="1" id="KW-0732">Signal</keyword>
<evidence type="ECO:0008006" key="4">
    <source>
        <dbReference type="Google" id="ProtNLM"/>
    </source>
</evidence>
<proteinExistence type="predicted"/>
<protein>
    <recommendedName>
        <fullName evidence="4">Secreted protein</fullName>
    </recommendedName>
</protein>
<evidence type="ECO:0000256" key="1">
    <source>
        <dbReference type="SAM" id="SignalP"/>
    </source>
</evidence>
<feature type="chain" id="PRO_5045431592" description="Secreted protein" evidence="1">
    <location>
        <begin position="21"/>
        <end position="85"/>
    </location>
</feature>
<dbReference type="EMBL" id="OZ019901">
    <property type="protein sequence ID" value="CAK9236504.1"/>
    <property type="molecule type" value="Genomic_DNA"/>
</dbReference>
<evidence type="ECO:0000313" key="3">
    <source>
        <dbReference type="Proteomes" id="UP001497512"/>
    </source>
</evidence>
<organism evidence="2 3">
    <name type="scientific">Sphagnum troendelagicum</name>
    <dbReference type="NCBI Taxonomy" id="128251"/>
    <lineage>
        <taxon>Eukaryota</taxon>
        <taxon>Viridiplantae</taxon>
        <taxon>Streptophyta</taxon>
        <taxon>Embryophyta</taxon>
        <taxon>Bryophyta</taxon>
        <taxon>Sphagnophytina</taxon>
        <taxon>Sphagnopsida</taxon>
        <taxon>Sphagnales</taxon>
        <taxon>Sphagnaceae</taxon>
        <taxon>Sphagnum</taxon>
    </lineage>
</organism>